<dbReference type="PANTHER" id="PTHR11567">
    <property type="entry name" value="ACID PHOSPHATASE-RELATED"/>
    <property type="match status" value="1"/>
</dbReference>
<feature type="signal peptide" evidence="3">
    <location>
        <begin position="1"/>
        <end position="23"/>
    </location>
</feature>
<organism evidence="4 5">
    <name type="scientific">Celerinatantimonas yamalensis</name>
    <dbReference type="NCBI Taxonomy" id="559956"/>
    <lineage>
        <taxon>Bacteria</taxon>
        <taxon>Pseudomonadati</taxon>
        <taxon>Pseudomonadota</taxon>
        <taxon>Gammaproteobacteria</taxon>
        <taxon>Celerinatantimonadaceae</taxon>
        <taxon>Celerinatantimonas</taxon>
    </lineage>
</organism>
<gene>
    <name evidence="4" type="ORF">ABUE30_11400</name>
</gene>
<evidence type="ECO:0000256" key="2">
    <source>
        <dbReference type="ARBA" id="ARBA00022801"/>
    </source>
</evidence>
<evidence type="ECO:0000256" key="1">
    <source>
        <dbReference type="ARBA" id="ARBA00005375"/>
    </source>
</evidence>
<dbReference type="CDD" id="cd07061">
    <property type="entry name" value="HP_HAP_like"/>
    <property type="match status" value="1"/>
</dbReference>
<reference evidence="4 5" key="1">
    <citation type="journal article" date="2013" name="Int. J. Syst. Evol. Microbiol.">
        <title>Celerinatantimonas yamalensis sp. nov., a cold-adapted diazotrophic bacterium from a cold permafrost brine.</title>
        <authorList>
            <person name="Shcherbakova V."/>
            <person name="Chuvilskaya N."/>
            <person name="Rivkina E."/>
            <person name="Demidov N."/>
            <person name="Uchaeva V."/>
            <person name="Suetin S."/>
            <person name="Suzina N."/>
            <person name="Gilichinsky D."/>
        </authorList>
    </citation>
    <scope>NUCLEOTIDE SEQUENCE [LARGE SCALE GENOMIC DNA]</scope>
    <source>
        <strain evidence="4 5">C7</strain>
    </source>
</reference>
<evidence type="ECO:0000256" key="3">
    <source>
        <dbReference type="SAM" id="SignalP"/>
    </source>
</evidence>
<dbReference type="PANTHER" id="PTHR11567:SF110">
    <property type="entry name" value="2-PHOSPHOXYLOSE PHOSPHATASE 1"/>
    <property type="match status" value="1"/>
</dbReference>
<sequence>MKLSHSAYLASGLLALAIGSAQAQQTWTLNKVVSLTRHGVRPQTDTAKLNKATGLDWSKFAVPDGQLTGHGYAGMRLQGNYQLQQWQSQGLTIGQTKQCANPNDYFLWSSPSQRIKATAKAVADGMFPGCGVMPASVSAKYGPLFELYHLHQAHPDKAVMKQQIMAKMGSPEQVAKRYQASVELLKKTVCAPNSCKFLDKPWGVHFKSTGKPELEGPGKYGATIGETVRLQYSDNLPIKDVAFGHGVNAKAVKSLMAIHAAEYNLALDTPEFAAHSGSLLMRQILSALTAGTTLHAQYPGDQRLARPLVMFFGHDTNIAEIQTMLGFNWQLAGYPRNDVPPGATLSFAHFSNQQGQQFVRVRFATRSLDQWRSLSPLTHRHPLLHADLSFKGCQTTPVGTLCPIAQLVHRASRLLVKDGQQLAVFKTN</sequence>
<keyword evidence="2" id="KW-0378">Hydrolase</keyword>
<dbReference type="Proteomes" id="UP001629953">
    <property type="component" value="Unassembled WGS sequence"/>
</dbReference>
<evidence type="ECO:0000313" key="5">
    <source>
        <dbReference type="Proteomes" id="UP001629953"/>
    </source>
</evidence>
<protein>
    <submittedName>
        <fullName evidence="4">Histidine-type phosphatase</fullName>
    </submittedName>
</protein>
<dbReference type="InterPro" id="IPR000560">
    <property type="entry name" value="His_Pase_clade-2"/>
</dbReference>
<keyword evidence="3" id="KW-0732">Signal</keyword>
<evidence type="ECO:0000313" key="4">
    <source>
        <dbReference type="EMBL" id="MFM2485655.1"/>
    </source>
</evidence>
<dbReference type="InterPro" id="IPR029033">
    <property type="entry name" value="His_PPase_superfam"/>
</dbReference>
<accession>A0ABW9G7K0</accession>
<name>A0ABW9G7K0_9GAMM</name>
<proteinExistence type="inferred from homology"/>
<keyword evidence="5" id="KW-1185">Reference proteome</keyword>
<dbReference type="SUPFAM" id="SSF53254">
    <property type="entry name" value="Phosphoglycerate mutase-like"/>
    <property type="match status" value="1"/>
</dbReference>
<dbReference type="EMBL" id="JBEQCT010000005">
    <property type="protein sequence ID" value="MFM2485655.1"/>
    <property type="molecule type" value="Genomic_DNA"/>
</dbReference>
<dbReference type="RefSeq" id="WP_408623902.1">
    <property type="nucleotide sequence ID" value="NZ_JBEQCT010000005.1"/>
</dbReference>
<dbReference type="Gene3D" id="3.40.50.1240">
    <property type="entry name" value="Phosphoglycerate mutase-like"/>
    <property type="match status" value="2"/>
</dbReference>
<feature type="chain" id="PRO_5045263321" evidence="3">
    <location>
        <begin position="24"/>
        <end position="428"/>
    </location>
</feature>
<comment type="caution">
    <text evidence="4">The sequence shown here is derived from an EMBL/GenBank/DDBJ whole genome shotgun (WGS) entry which is preliminary data.</text>
</comment>
<comment type="similarity">
    <text evidence="1">Belongs to the histidine acid phosphatase family.</text>
</comment>
<dbReference type="InterPro" id="IPR050645">
    <property type="entry name" value="Histidine_acid_phosphatase"/>
</dbReference>
<dbReference type="Pfam" id="PF00328">
    <property type="entry name" value="His_Phos_2"/>
    <property type="match status" value="1"/>
</dbReference>